<name>A0A9I9EJZ6_CUCME</name>
<accession>A0A9I9EJZ6</accession>
<dbReference type="AlphaFoldDB" id="A0A9I9EJZ6"/>
<dbReference type="EnsemblPlants" id="MELO3C034477.2.1">
    <property type="protein sequence ID" value="MELO3C034477.2.1"/>
    <property type="gene ID" value="MELO3C034477.2"/>
</dbReference>
<proteinExistence type="predicted"/>
<organism evidence="1">
    <name type="scientific">Cucumis melo</name>
    <name type="common">Muskmelon</name>
    <dbReference type="NCBI Taxonomy" id="3656"/>
    <lineage>
        <taxon>Eukaryota</taxon>
        <taxon>Viridiplantae</taxon>
        <taxon>Streptophyta</taxon>
        <taxon>Embryophyta</taxon>
        <taxon>Tracheophyta</taxon>
        <taxon>Spermatophyta</taxon>
        <taxon>Magnoliopsida</taxon>
        <taxon>eudicotyledons</taxon>
        <taxon>Gunneridae</taxon>
        <taxon>Pentapetalae</taxon>
        <taxon>rosids</taxon>
        <taxon>fabids</taxon>
        <taxon>Cucurbitales</taxon>
        <taxon>Cucurbitaceae</taxon>
        <taxon>Benincaseae</taxon>
        <taxon>Cucumis</taxon>
    </lineage>
</organism>
<protein>
    <submittedName>
        <fullName evidence="1">Uncharacterized protein</fullName>
    </submittedName>
</protein>
<dbReference type="Gramene" id="MELO3C034477.2.1">
    <property type="protein sequence ID" value="MELO3C034477.2.1"/>
    <property type="gene ID" value="MELO3C034477.2"/>
</dbReference>
<reference evidence="1" key="1">
    <citation type="submission" date="2023-03" db="UniProtKB">
        <authorList>
            <consortium name="EnsemblPlants"/>
        </authorList>
    </citation>
    <scope>IDENTIFICATION</scope>
</reference>
<evidence type="ECO:0000313" key="1">
    <source>
        <dbReference type="EnsemblPlants" id="MELO3C034477.2.1"/>
    </source>
</evidence>
<sequence>MMTSNCAESVNSVFKDLKELLVATMLSSIRNVLQKWFYEQSKVASTMKSRLKSWAENVLRLKHEKSRRLLIAIFFYPIDKDSNFSIPVSDKHR</sequence>